<evidence type="ECO:0000313" key="2">
    <source>
        <dbReference type="EMBL" id="AWI86700.1"/>
    </source>
</evidence>
<keyword evidence="1" id="KW-0812">Transmembrane</keyword>
<proteinExistence type="predicted"/>
<keyword evidence="1" id="KW-1133">Transmembrane helix</keyword>
<feature type="transmembrane region" description="Helical" evidence="1">
    <location>
        <begin position="38"/>
        <end position="60"/>
    </location>
</feature>
<reference evidence="2 3" key="1">
    <citation type="submission" date="2017-06" db="EMBL/GenBank/DDBJ databases">
        <title>Yangia sp. YSBP01 complete genome sequence.</title>
        <authorList>
            <person name="Woo J.-H."/>
            <person name="Kim H.-S."/>
        </authorList>
    </citation>
    <scope>NUCLEOTIDE SEQUENCE [LARGE SCALE GENOMIC DNA]</scope>
    <source>
        <strain evidence="2 3">YSBP01</strain>
        <plasmid evidence="2 3">unnamed4</plasmid>
    </source>
</reference>
<organism evidence="2 3">
    <name type="scientific">Alloyangia pacifica</name>
    <dbReference type="NCBI Taxonomy" id="311180"/>
    <lineage>
        <taxon>Bacteria</taxon>
        <taxon>Pseudomonadati</taxon>
        <taxon>Pseudomonadota</taxon>
        <taxon>Alphaproteobacteria</taxon>
        <taxon>Rhodobacterales</taxon>
        <taxon>Roseobacteraceae</taxon>
        <taxon>Alloyangia</taxon>
    </lineage>
</organism>
<dbReference type="EMBL" id="CP022194">
    <property type="protein sequence ID" value="AWI86700.1"/>
    <property type="molecule type" value="Genomic_DNA"/>
</dbReference>
<keyword evidence="1" id="KW-0472">Membrane</keyword>
<geneLocation type="plasmid" evidence="2 3">
    <name>unnamed4</name>
</geneLocation>
<protein>
    <submittedName>
        <fullName evidence="2">Uncharacterized protein</fullName>
    </submittedName>
</protein>
<dbReference type="AlphaFoldDB" id="A0A2U8HMC3"/>
<dbReference type="Proteomes" id="UP000244915">
    <property type="component" value="Plasmid unnamed4"/>
</dbReference>
<dbReference type="KEGG" id="ypac:CEW88_23295"/>
<dbReference type="RefSeq" id="WP_108970796.1">
    <property type="nucleotide sequence ID" value="NZ_CP022194.1"/>
</dbReference>
<evidence type="ECO:0000313" key="3">
    <source>
        <dbReference type="Proteomes" id="UP000244915"/>
    </source>
</evidence>
<keyword evidence="2" id="KW-0614">Plasmid</keyword>
<gene>
    <name evidence="2" type="ORF">CEW88_23295</name>
</gene>
<feature type="transmembrane region" description="Helical" evidence="1">
    <location>
        <begin position="7"/>
        <end position="26"/>
    </location>
</feature>
<accession>A0A2U8HMC3</accession>
<sequence>MAKDLTIASCLGLLIGIALIAYLRFVSPPGAPNLDGPGMVVTVVLCIVVVTVFGGIFSWLRQSRDEKDKD</sequence>
<evidence type="ECO:0000256" key="1">
    <source>
        <dbReference type="SAM" id="Phobius"/>
    </source>
</evidence>
<name>A0A2U8HMC3_9RHOB</name>